<protein>
    <submittedName>
        <fullName evidence="1">Uncharacterized protein</fullName>
    </submittedName>
</protein>
<dbReference type="AlphaFoldDB" id="A0A291E0E9"/>
<evidence type="ECO:0000313" key="2">
    <source>
        <dbReference type="Proteomes" id="UP000217979"/>
    </source>
</evidence>
<dbReference type="Proteomes" id="UP000217979">
    <property type="component" value="Chromosome"/>
</dbReference>
<gene>
    <name evidence="1" type="ORF">CO704_15250</name>
</gene>
<dbReference type="EMBL" id="CP023525">
    <property type="protein sequence ID" value="ATF93366.1"/>
    <property type="molecule type" value="Genomic_DNA"/>
</dbReference>
<evidence type="ECO:0000313" key="1">
    <source>
        <dbReference type="EMBL" id="ATF93366.1"/>
    </source>
</evidence>
<name>A0A291E0E9_9ENTR</name>
<reference evidence="1 2" key="1">
    <citation type="submission" date="2017-09" db="EMBL/GenBank/DDBJ databases">
        <title>FDA dAtabase for Regulatory Grade micrObial Sequences (FDA-ARGOS): Supporting development and validation of Infectious Disease Dx tests.</title>
        <authorList>
            <person name="Minogue T."/>
            <person name="Wolcott M."/>
            <person name="Wasieloski L."/>
            <person name="Aguilar W."/>
            <person name="Moore D."/>
            <person name="Tallon L."/>
            <person name="Sadzewicz L."/>
            <person name="Ott S."/>
            <person name="Zhao X."/>
            <person name="Nagaraj S."/>
            <person name="Vavikolanu K."/>
            <person name="Aluvathingal J."/>
            <person name="Nadendla S."/>
            <person name="Sichtig H."/>
        </authorList>
    </citation>
    <scope>NUCLEOTIDE SEQUENCE [LARGE SCALE GENOMIC DNA]</scope>
    <source>
        <strain evidence="1 2">FDAARGOS_392</strain>
    </source>
</reference>
<sequence>MNRSNEEDIEKAKSLISTGAEIAGAAVGGAIGFFAAGPAGAAGAGSVGVIVAKAGAKLLGDVADRAMSAREKVRVGAAAAVAFNKIEKAAQSGNEPRKDGFFNSEEGKRSNAEEILEGTLRRAREEHEEKKILLLGNFYANMVYSPGVSTEEANYYLRLFDSLTYRQLCIMSLIMMKPHYSDFQNLRKHDYRTKNANMQASTVALLQEIYALYNLGLVCARSAGGNSYVSLLAWHDIIPFGLEFTGLGERFYKLFMGGGSISLSDISTTAEALR</sequence>
<organism evidence="1 2">
    <name type="scientific">Cedecea neteri</name>
    <dbReference type="NCBI Taxonomy" id="158822"/>
    <lineage>
        <taxon>Bacteria</taxon>
        <taxon>Pseudomonadati</taxon>
        <taxon>Pseudomonadota</taxon>
        <taxon>Gammaproteobacteria</taxon>
        <taxon>Enterobacterales</taxon>
        <taxon>Enterobacteriaceae</taxon>
        <taxon>Cedecea</taxon>
    </lineage>
</organism>
<dbReference type="RefSeq" id="WP_061274080.1">
    <property type="nucleotide sequence ID" value="NZ_CP023525.1"/>
</dbReference>
<accession>A0A291E0E9</accession>
<proteinExistence type="predicted"/>